<gene>
    <name evidence="1" type="ORF">SUH3_15705</name>
</gene>
<protein>
    <submittedName>
        <fullName evidence="1">Uncharacterized protein</fullName>
    </submittedName>
</protein>
<name>A0A073JGF5_9RHOB</name>
<evidence type="ECO:0000313" key="1">
    <source>
        <dbReference type="EMBL" id="KEJ96797.1"/>
    </source>
</evidence>
<reference evidence="1 2" key="1">
    <citation type="submission" date="2014-01" db="EMBL/GenBank/DDBJ databases">
        <title>Sulfitobacter sp. H3 (MCCC 1A00686) Genome Sequencing.</title>
        <authorList>
            <person name="Lai Q."/>
            <person name="Hong Z."/>
        </authorList>
    </citation>
    <scope>NUCLEOTIDE SEQUENCE [LARGE SCALE GENOMIC DNA]</scope>
    <source>
        <strain evidence="1 2">H3</strain>
    </source>
</reference>
<organism evidence="1 2">
    <name type="scientific">Pseudosulfitobacter pseudonitzschiae</name>
    <dbReference type="NCBI Taxonomy" id="1402135"/>
    <lineage>
        <taxon>Bacteria</taxon>
        <taxon>Pseudomonadati</taxon>
        <taxon>Pseudomonadota</taxon>
        <taxon>Alphaproteobacteria</taxon>
        <taxon>Rhodobacterales</taxon>
        <taxon>Roseobacteraceae</taxon>
        <taxon>Pseudosulfitobacter</taxon>
    </lineage>
</organism>
<proteinExistence type="predicted"/>
<dbReference type="EMBL" id="JAMD01000003">
    <property type="protein sequence ID" value="KEJ96797.1"/>
    <property type="molecule type" value="Genomic_DNA"/>
</dbReference>
<accession>A0A073JGF5</accession>
<dbReference type="AlphaFoldDB" id="A0A073JGF5"/>
<evidence type="ECO:0000313" key="2">
    <source>
        <dbReference type="Proteomes" id="UP000027746"/>
    </source>
</evidence>
<comment type="caution">
    <text evidence="1">The sequence shown here is derived from an EMBL/GenBank/DDBJ whole genome shotgun (WGS) entry which is preliminary data.</text>
</comment>
<keyword evidence="2" id="KW-1185">Reference proteome</keyword>
<dbReference type="Proteomes" id="UP000027746">
    <property type="component" value="Unassembled WGS sequence"/>
</dbReference>
<sequence>MDAIQRGLVLKVQSERMTGTYSLKGTMRALASARKCAYQNYQYVSSAPQQPSEYAHEVDKTPLFQVATQMITAVEAVDFRYLSDDEIKEMGFQDGVFWFSENLDILGGTMNLNAPDGNLRETDPSDISFMNSLCSGDFASKTRAVDTAEVDQRELHGYCIEGDRRLEMIALKTRFGTRVLYNILLFGPNSTQETTEREEVTGNIALHAARFVNSE</sequence>